<reference evidence="1" key="1">
    <citation type="submission" date="2015-07" db="EMBL/GenBank/DDBJ databases">
        <title>MeaNS - Measles Nucleotide Surveillance Program.</title>
        <authorList>
            <person name="Tran T."/>
            <person name="Druce J."/>
        </authorList>
    </citation>
    <scope>NUCLEOTIDE SEQUENCE</scope>
    <source>
        <strain evidence="1">UCB-OBI-ISO-001</strain>
        <tissue evidence="1">Gonad</tissue>
    </source>
</reference>
<protein>
    <submittedName>
        <fullName evidence="1">Uncharacterized protein</fullName>
    </submittedName>
</protein>
<sequence length="50" mass="6048">MFSIYSLFFFSYLHSLFWMLFTNIIRELWHSCSEGNPPRRQGTLNILDSM</sequence>
<accession>A0A0L8GQJ5</accession>
<dbReference type="AlphaFoldDB" id="A0A0L8GQJ5"/>
<organism evidence="1">
    <name type="scientific">Octopus bimaculoides</name>
    <name type="common">California two-spotted octopus</name>
    <dbReference type="NCBI Taxonomy" id="37653"/>
    <lineage>
        <taxon>Eukaryota</taxon>
        <taxon>Metazoa</taxon>
        <taxon>Spiralia</taxon>
        <taxon>Lophotrochozoa</taxon>
        <taxon>Mollusca</taxon>
        <taxon>Cephalopoda</taxon>
        <taxon>Coleoidea</taxon>
        <taxon>Octopodiformes</taxon>
        <taxon>Octopoda</taxon>
        <taxon>Incirrata</taxon>
        <taxon>Octopodidae</taxon>
        <taxon>Octopus</taxon>
    </lineage>
</organism>
<name>A0A0L8GQJ5_OCTBM</name>
<proteinExistence type="predicted"/>
<gene>
    <name evidence="1" type="ORF">OCBIM_22029738mg</name>
</gene>
<evidence type="ECO:0000313" key="1">
    <source>
        <dbReference type="EMBL" id="KOF79253.1"/>
    </source>
</evidence>
<dbReference type="EMBL" id="KQ420814">
    <property type="protein sequence ID" value="KOF79253.1"/>
    <property type="molecule type" value="Genomic_DNA"/>
</dbReference>